<keyword evidence="3" id="KW-0418">Kinase</keyword>
<evidence type="ECO:0000313" key="4">
    <source>
        <dbReference type="Proteomes" id="UP000199643"/>
    </source>
</evidence>
<dbReference type="AlphaFoldDB" id="A0A1G8EJW1"/>
<proteinExistence type="predicted"/>
<feature type="transmembrane region" description="Helical" evidence="1">
    <location>
        <begin position="112"/>
        <end position="135"/>
    </location>
</feature>
<dbReference type="OrthoDB" id="9792992at2"/>
<dbReference type="Pfam" id="PF06580">
    <property type="entry name" value="His_kinase"/>
    <property type="match status" value="1"/>
</dbReference>
<dbReference type="InterPro" id="IPR010559">
    <property type="entry name" value="Sig_transdc_His_kin_internal"/>
</dbReference>
<accession>A0A1G8EJW1</accession>
<dbReference type="PANTHER" id="PTHR34220:SF7">
    <property type="entry name" value="SENSOR HISTIDINE KINASE YPDA"/>
    <property type="match status" value="1"/>
</dbReference>
<keyword evidence="1" id="KW-0472">Membrane</keyword>
<evidence type="ECO:0000259" key="2">
    <source>
        <dbReference type="Pfam" id="PF06580"/>
    </source>
</evidence>
<keyword evidence="3" id="KW-0808">Transferase</keyword>
<feature type="domain" description="Signal transduction histidine kinase internal region" evidence="2">
    <location>
        <begin position="172"/>
        <end position="241"/>
    </location>
</feature>
<dbReference type="GO" id="GO:0000155">
    <property type="term" value="F:phosphorelay sensor kinase activity"/>
    <property type="evidence" value="ECO:0007669"/>
    <property type="project" value="InterPro"/>
</dbReference>
<dbReference type="RefSeq" id="WP_090505110.1">
    <property type="nucleotide sequence ID" value="NZ_FNCH01000040.1"/>
</dbReference>
<dbReference type="InterPro" id="IPR050640">
    <property type="entry name" value="Bact_2-comp_sensor_kinase"/>
</dbReference>
<dbReference type="Proteomes" id="UP000199643">
    <property type="component" value="Unassembled WGS sequence"/>
</dbReference>
<organism evidence="3 4">
    <name type="scientific">Pedobacter terrae</name>
    <dbReference type="NCBI Taxonomy" id="405671"/>
    <lineage>
        <taxon>Bacteria</taxon>
        <taxon>Pseudomonadati</taxon>
        <taxon>Bacteroidota</taxon>
        <taxon>Sphingobacteriia</taxon>
        <taxon>Sphingobacteriales</taxon>
        <taxon>Sphingobacteriaceae</taxon>
        <taxon>Pedobacter</taxon>
    </lineage>
</organism>
<keyword evidence="1" id="KW-1133">Transmembrane helix</keyword>
<sequence length="361" mass="42180">MKKLYLFCREYKLHIFLWLIFITYESVVAGIFSGEFGPIENYVVHYTLNISLFYINYFFIITISDDKTPNIWLLLIVISTEILLYIPLLAFLNQLFTSYNKPTPSSILGINYKFIVGAIYRSVFFIMVSTGYAFLIRFYNERRRLQQMEIAHLKEVIERRNIEKNLVAAKNAFIRAQLNPHLLFNVLNFIHNRVRKIDHIAGDLVISLVDVMRYAINTEYNEGVVSLKEEIEYLETLLNIFEEIKGKQFNLDFSYPDDIDSIKIIPLLLLTIAENMFKHGDLTDPTRPAFLNISTTKLNLEITAGNNLLERPIADINRKGLLFLQERIKEAYGNNGYIEYKLIDEKFIIKILIPLTPVHLK</sequence>
<gene>
    <name evidence="3" type="ORF">SAMN05421827_1406</name>
</gene>
<protein>
    <submittedName>
        <fullName evidence="3">Histidine kinase</fullName>
    </submittedName>
</protein>
<dbReference type="EMBL" id="FNCH01000040">
    <property type="protein sequence ID" value="SDH70168.1"/>
    <property type="molecule type" value="Genomic_DNA"/>
</dbReference>
<keyword evidence="4" id="KW-1185">Reference proteome</keyword>
<keyword evidence="1" id="KW-0812">Transmembrane</keyword>
<evidence type="ECO:0000256" key="1">
    <source>
        <dbReference type="SAM" id="Phobius"/>
    </source>
</evidence>
<dbReference type="GO" id="GO:0016020">
    <property type="term" value="C:membrane"/>
    <property type="evidence" value="ECO:0007669"/>
    <property type="project" value="InterPro"/>
</dbReference>
<feature type="transmembrane region" description="Helical" evidence="1">
    <location>
        <begin position="71"/>
        <end position="92"/>
    </location>
</feature>
<dbReference type="STRING" id="405671.SAMN05421827_1406"/>
<evidence type="ECO:0000313" key="3">
    <source>
        <dbReference type="EMBL" id="SDH70168.1"/>
    </source>
</evidence>
<dbReference type="PANTHER" id="PTHR34220">
    <property type="entry name" value="SENSOR HISTIDINE KINASE YPDA"/>
    <property type="match status" value="1"/>
</dbReference>
<feature type="transmembrane region" description="Helical" evidence="1">
    <location>
        <begin position="12"/>
        <end position="32"/>
    </location>
</feature>
<name>A0A1G8EJW1_9SPHI</name>
<feature type="transmembrane region" description="Helical" evidence="1">
    <location>
        <begin position="44"/>
        <end position="64"/>
    </location>
</feature>
<reference evidence="4" key="1">
    <citation type="submission" date="2016-10" db="EMBL/GenBank/DDBJ databases">
        <authorList>
            <person name="Varghese N."/>
            <person name="Submissions S."/>
        </authorList>
    </citation>
    <scope>NUCLEOTIDE SEQUENCE [LARGE SCALE GENOMIC DNA]</scope>
    <source>
        <strain evidence="4">DSM 17933</strain>
    </source>
</reference>